<dbReference type="Pfam" id="PF00977">
    <property type="entry name" value="His_biosynth"/>
    <property type="match status" value="1"/>
</dbReference>
<dbReference type="InterPro" id="IPR004651">
    <property type="entry name" value="HisF"/>
</dbReference>
<evidence type="ECO:0000256" key="3">
    <source>
        <dbReference type="ARBA" id="ARBA00011152"/>
    </source>
</evidence>
<gene>
    <name evidence="12" type="primary">hisF</name>
    <name evidence="12" type="ORF">GF339_10000</name>
</gene>
<proteinExistence type="inferred from homology"/>
<comment type="caution">
    <text evidence="12">The sequence shown here is derived from an EMBL/GenBank/DDBJ whole genome shotgun (WGS) entry which is preliminary data.</text>
</comment>
<feature type="non-terminal residue" evidence="12">
    <location>
        <position position="1"/>
    </location>
</feature>
<dbReference type="GO" id="GO:0016829">
    <property type="term" value="F:lyase activity"/>
    <property type="evidence" value="ECO:0007669"/>
    <property type="project" value="UniProtKB-KW"/>
</dbReference>
<dbReference type="PANTHER" id="PTHR21235">
    <property type="entry name" value="IMIDAZOLE GLYCEROL PHOSPHATE SYNTHASE SUBUNIT HISF/H IGP SYNTHASE SUBUNIT HISF/H"/>
    <property type="match status" value="1"/>
</dbReference>
<dbReference type="AlphaFoldDB" id="A0A9D5JVW8"/>
<evidence type="ECO:0000256" key="11">
    <source>
        <dbReference type="RuleBase" id="RU003657"/>
    </source>
</evidence>
<keyword evidence="6 11" id="KW-0368">Histidine biosynthesis</keyword>
<organism evidence="12 13">
    <name type="scientific">candidate division KSB3 bacterium</name>
    <dbReference type="NCBI Taxonomy" id="2044937"/>
    <lineage>
        <taxon>Bacteria</taxon>
        <taxon>candidate division KSB3</taxon>
    </lineage>
</organism>
<dbReference type="Gene3D" id="3.20.20.70">
    <property type="entry name" value="Aldolase class I"/>
    <property type="match status" value="1"/>
</dbReference>
<dbReference type="InterPro" id="IPR050064">
    <property type="entry name" value="IGPS_HisA/HisF"/>
</dbReference>
<evidence type="ECO:0000256" key="5">
    <source>
        <dbReference type="ARBA" id="ARBA00022605"/>
    </source>
</evidence>
<dbReference type="Proteomes" id="UP000649604">
    <property type="component" value="Unassembled WGS sequence"/>
</dbReference>
<dbReference type="GO" id="GO:0000105">
    <property type="term" value="P:L-histidine biosynthetic process"/>
    <property type="evidence" value="ECO:0007669"/>
    <property type="project" value="UniProtKB-KW"/>
</dbReference>
<name>A0A9D5JVW8_9BACT</name>
<dbReference type="InterPro" id="IPR013785">
    <property type="entry name" value="Aldolase_TIM"/>
</dbReference>
<evidence type="ECO:0000256" key="6">
    <source>
        <dbReference type="ARBA" id="ARBA00023102"/>
    </source>
</evidence>
<keyword evidence="5 11" id="KW-0028">Amino-acid biosynthesis</keyword>
<evidence type="ECO:0000256" key="1">
    <source>
        <dbReference type="ARBA" id="ARBA00005091"/>
    </source>
</evidence>
<accession>A0A9D5JVW8</accession>
<reference evidence="12" key="1">
    <citation type="submission" date="2019-11" db="EMBL/GenBank/DDBJ databases">
        <title>Microbial mats filling the niche in hypersaline microbial mats.</title>
        <authorList>
            <person name="Wong H.L."/>
            <person name="Macleod F.I."/>
            <person name="White R.A. III"/>
            <person name="Burns B.P."/>
        </authorList>
    </citation>
    <scope>NUCLEOTIDE SEQUENCE</scope>
    <source>
        <strain evidence="12">Rbin_158</strain>
    </source>
</reference>
<sequence>LDIDASKEQRRPDFQHIAEICSESFIPFCYGGGIKTLDDAEKLFTIGVEKISLNRVLFNDKKLITSMAHQFGSQSIVAAMDVRKKWMSGYTVMAETGKVNTRLNPIEYARELEQLGAGELLINAIDRDGMMNGYDIPLMQEIASAVSIPVIACGGAGHIQHIAELFQQTQVSAAAAGSLFVFKGKHRAVLINYPSPKELKTLVT</sequence>
<dbReference type="SUPFAM" id="SSF51366">
    <property type="entry name" value="Ribulose-phoshate binding barrel"/>
    <property type="match status" value="1"/>
</dbReference>
<comment type="subunit">
    <text evidence="3">Heterodimer of HisH and HisF.</text>
</comment>
<keyword evidence="7 12" id="KW-0456">Lyase</keyword>
<evidence type="ECO:0000256" key="7">
    <source>
        <dbReference type="ARBA" id="ARBA00023239"/>
    </source>
</evidence>
<comment type="catalytic activity">
    <reaction evidence="10">
        <text>5-[(5-phospho-1-deoxy-D-ribulos-1-ylimino)methylamino]-1-(5-phospho-beta-D-ribosyl)imidazole-4-carboxamide + L-glutamine = D-erythro-1-(imidazol-4-yl)glycerol 3-phosphate + 5-amino-1-(5-phospho-beta-D-ribosyl)imidazole-4-carboxamide + L-glutamate + H(+)</text>
        <dbReference type="Rhea" id="RHEA:24793"/>
        <dbReference type="ChEBI" id="CHEBI:15378"/>
        <dbReference type="ChEBI" id="CHEBI:29985"/>
        <dbReference type="ChEBI" id="CHEBI:58278"/>
        <dbReference type="ChEBI" id="CHEBI:58359"/>
        <dbReference type="ChEBI" id="CHEBI:58475"/>
        <dbReference type="ChEBI" id="CHEBI:58525"/>
        <dbReference type="EC" id="4.3.2.10"/>
    </reaction>
</comment>
<evidence type="ECO:0000256" key="10">
    <source>
        <dbReference type="ARBA" id="ARBA00047838"/>
    </source>
</evidence>
<evidence type="ECO:0000256" key="9">
    <source>
        <dbReference type="ARBA" id="ARBA00030264"/>
    </source>
</evidence>
<protein>
    <recommendedName>
        <fullName evidence="4">imidazole glycerol-phosphate synthase</fullName>
        <ecNumber evidence="4">4.3.2.10</ecNumber>
    </recommendedName>
    <alternativeName>
        <fullName evidence="9">IGP synthase cyclase subunit</fullName>
    </alternativeName>
</protein>
<evidence type="ECO:0000313" key="12">
    <source>
        <dbReference type="EMBL" id="MBD3324907.1"/>
    </source>
</evidence>
<comment type="function">
    <text evidence="8">IGPS catalyzes the conversion of PRFAR and glutamine to IGP, AICAR and glutamate. The HisF subunit catalyzes the cyclization activity that produces IGP and AICAR from PRFAR using the ammonia provided by the HisH subunit.</text>
</comment>
<comment type="similarity">
    <text evidence="2 11">Belongs to the HisA/HisF family.</text>
</comment>
<evidence type="ECO:0000256" key="4">
    <source>
        <dbReference type="ARBA" id="ARBA00012809"/>
    </source>
</evidence>
<dbReference type="InterPro" id="IPR006062">
    <property type="entry name" value="His_biosynth"/>
</dbReference>
<dbReference type="InterPro" id="IPR011060">
    <property type="entry name" value="RibuloseP-bd_barrel"/>
</dbReference>
<comment type="pathway">
    <text evidence="1">Amino-acid biosynthesis; L-histidine biosynthesis; L-histidine from 5-phospho-alpha-D-ribose 1-diphosphate: step 5/9.</text>
</comment>
<dbReference type="PANTHER" id="PTHR21235:SF2">
    <property type="entry name" value="IMIDAZOLE GLYCEROL PHOSPHATE SYNTHASE HISHF"/>
    <property type="match status" value="1"/>
</dbReference>
<dbReference type="CDD" id="cd04731">
    <property type="entry name" value="HisF"/>
    <property type="match status" value="1"/>
</dbReference>
<evidence type="ECO:0000313" key="13">
    <source>
        <dbReference type="Proteomes" id="UP000649604"/>
    </source>
</evidence>
<dbReference type="EMBL" id="WJJP01000318">
    <property type="protein sequence ID" value="MBD3324907.1"/>
    <property type="molecule type" value="Genomic_DNA"/>
</dbReference>
<evidence type="ECO:0000256" key="2">
    <source>
        <dbReference type="ARBA" id="ARBA00009667"/>
    </source>
</evidence>
<dbReference type="GO" id="GO:0000107">
    <property type="term" value="F:imidazoleglycerol-phosphate synthase activity"/>
    <property type="evidence" value="ECO:0007669"/>
    <property type="project" value="InterPro"/>
</dbReference>
<dbReference type="EC" id="4.3.2.10" evidence="4"/>
<evidence type="ECO:0000256" key="8">
    <source>
        <dbReference type="ARBA" id="ARBA00025475"/>
    </source>
</evidence>